<keyword evidence="2 5" id="KW-0808">Transferase</keyword>
<comment type="catalytic activity">
    <reaction evidence="5">
        <text>an N-terminal L-alpha-aminoacyl-[protein] + L-arginyl-tRNA(Arg) = an N-terminal L-arginyl-L-aminoacyl-[protein] + tRNA(Arg) + H(+)</text>
        <dbReference type="Rhea" id="RHEA:10208"/>
        <dbReference type="Rhea" id="RHEA-COMP:9658"/>
        <dbReference type="Rhea" id="RHEA-COMP:9673"/>
        <dbReference type="Rhea" id="RHEA-COMP:10636"/>
        <dbReference type="Rhea" id="RHEA-COMP:10638"/>
        <dbReference type="ChEBI" id="CHEBI:15378"/>
        <dbReference type="ChEBI" id="CHEBI:78442"/>
        <dbReference type="ChEBI" id="CHEBI:78513"/>
        <dbReference type="ChEBI" id="CHEBI:78597"/>
        <dbReference type="ChEBI" id="CHEBI:83562"/>
        <dbReference type="EC" id="2.3.2.8"/>
    </reaction>
</comment>
<comment type="function">
    <text evidence="5">Involved in the post-translational conjugation of arginine to the N-terminal aspartate or glutamate of a protein. This arginylation is required for degradation of the protein via the ubiquitin pathway.</text>
</comment>
<dbReference type="InterPro" id="IPR030934">
    <property type="entry name" value="Intein_C"/>
</dbReference>
<dbReference type="GO" id="GO:0005737">
    <property type="term" value="C:cytoplasm"/>
    <property type="evidence" value="ECO:0007669"/>
    <property type="project" value="TreeGrafter"/>
</dbReference>
<feature type="domain" description="N-end aminoacyl transferase N-terminal" evidence="6">
    <location>
        <begin position="18"/>
        <end position="95"/>
    </location>
</feature>
<evidence type="ECO:0000256" key="5">
    <source>
        <dbReference type="PIRNR" id="PIRNR037207"/>
    </source>
</evidence>
<keyword evidence="9" id="KW-1185">Reference proteome</keyword>
<evidence type="ECO:0000256" key="1">
    <source>
        <dbReference type="ARBA" id="ARBA00009991"/>
    </source>
</evidence>
<evidence type="ECO:0000313" key="9">
    <source>
        <dbReference type="Proteomes" id="UP000736335"/>
    </source>
</evidence>
<dbReference type="PROSITE" id="PS50818">
    <property type="entry name" value="INTEIN_C_TER"/>
    <property type="match status" value="1"/>
</dbReference>
<dbReference type="Pfam" id="PF04377">
    <property type="entry name" value="ATE_C"/>
    <property type="match status" value="1"/>
</dbReference>
<reference evidence="8" key="2">
    <citation type="submission" date="2020-11" db="EMBL/GenBank/DDBJ databases">
        <authorList>
            <consortium name="DOE Joint Genome Institute"/>
            <person name="Kuo A."/>
            <person name="Miyauchi S."/>
            <person name="Kiss E."/>
            <person name="Drula E."/>
            <person name="Kohler A."/>
            <person name="Sanchez-Garcia M."/>
            <person name="Andreopoulos B."/>
            <person name="Barry K.W."/>
            <person name="Bonito G."/>
            <person name="Buee M."/>
            <person name="Carver A."/>
            <person name="Chen C."/>
            <person name="Cichocki N."/>
            <person name="Clum A."/>
            <person name="Culley D."/>
            <person name="Crous P.W."/>
            <person name="Fauchery L."/>
            <person name="Girlanda M."/>
            <person name="Hayes R."/>
            <person name="Keri Z."/>
            <person name="Labutti K."/>
            <person name="Lipzen A."/>
            <person name="Lombard V."/>
            <person name="Magnuson J."/>
            <person name="Maillard F."/>
            <person name="Morin E."/>
            <person name="Murat C."/>
            <person name="Nolan M."/>
            <person name="Ohm R."/>
            <person name="Pangilinan J."/>
            <person name="Pereira M."/>
            <person name="Perotto S."/>
            <person name="Peter M."/>
            <person name="Riley R."/>
            <person name="Sitrit Y."/>
            <person name="Stielow B."/>
            <person name="Szollosi G."/>
            <person name="Zifcakova L."/>
            <person name="Stursova M."/>
            <person name="Spatafora J.W."/>
            <person name="Tedersoo L."/>
            <person name="Vaario L.-M."/>
            <person name="Yamada A."/>
            <person name="Yan M."/>
            <person name="Wang P."/>
            <person name="Xu J."/>
            <person name="Bruns T."/>
            <person name="Baldrian P."/>
            <person name="Vilgalys R."/>
            <person name="Henrissat B."/>
            <person name="Grigoriev I.V."/>
            <person name="Hibbett D."/>
            <person name="Nagy L.G."/>
            <person name="Martin F.M."/>
        </authorList>
    </citation>
    <scope>NUCLEOTIDE SEQUENCE</scope>
    <source>
        <strain evidence="8">UH-Tt-Lm1</strain>
    </source>
</reference>
<dbReference type="SUPFAM" id="SSF55729">
    <property type="entry name" value="Acyl-CoA N-acyltransferases (Nat)"/>
    <property type="match status" value="1"/>
</dbReference>
<name>A0A9P6HAK8_9AGAM</name>
<dbReference type="OrthoDB" id="74183at2759"/>
<dbReference type="GO" id="GO:0004057">
    <property type="term" value="F:arginyl-tRNA--protein transferase activity"/>
    <property type="evidence" value="ECO:0007669"/>
    <property type="project" value="UniProtKB-EC"/>
</dbReference>
<dbReference type="InterPro" id="IPR007472">
    <property type="entry name" value="N-end_Aminoacyl_Trfase_C"/>
</dbReference>
<dbReference type="PIRSF" id="PIRSF037207">
    <property type="entry name" value="ATE1_euk"/>
    <property type="match status" value="1"/>
</dbReference>
<evidence type="ECO:0000313" key="8">
    <source>
        <dbReference type="EMBL" id="KAF9782811.1"/>
    </source>
</evidence>
<keyword evidence="3 5" id="KW-0833">Ubl conjugation pathway</keyword>
<evidence type="ECO:0000256" key="4">
    <source>
        <dbReference type="ARBA" id="ARBA00023315"/>
    </source>
</evidence>
<dbReference type="AlphaFoldDB" id="A0A9P6HAK8"/>
<feature type="domain" description="N-end rule aminoacyl transferase C-terminal" evidence="7">
    <location>
        <begin position="167"/>
        <end position="310"/>
    </location>
</feature>
<evidence type="ECO:0000259" key="7">
    <source>
        <dbReference type="Pfam" id="PF04377"/>
    </source>
</evidence>
<dbReference type="InterPro" id="IPR016181">
    <property type="entry name" value="Acyl_CoA_acyltransferase"/>
</dbReference>
<accession>A0A9P6HAK8</accession>
<gene>
    <name evidence="8" type="ORF">BJ322DRAFT_1072748</name>
</gene>
<reference evidence="8" key="1">
    <citation type="journal article" date="2020" name="Nat. Commun.">
        <title>Large-scale genome sequencing of mycorrhizal fungi provides insights into the early evolution of symbiotic traits.</title>
        <authorList>
            <person name="Miyauchi S."/>
            <person name="Kiss E."/>
            <person name="Kuo A."/>
            <person name="Drula E."/>
            <person name="Kohler A."/>
            <person name="Sanchez-Garcia M."/>
            <person name="Morin E."/>
            <person name="Andreopoulos B."/>
            <person name="Barry K.W."/>
            <person name="Bonito G."/>
            <person name="Buee M."/>
            <person name="Carver A."/>
            <person name="Chen C."/>
            <person name="Cichocki N."/>
            <person name="Clum A."/>
            <person name="Culley D."/>
            <person name="Crous P.W."/>
            <person name="Fauchery L."/>
            <person name="Girlanda M."/>
            <person name="Hayes R.D."/>
            <person name="Keri Z."/>
            <person name="LaButti K."/>
            <person name="Lipzen A."/>
            <person name="Lombard V."/>
            <person name="Magnuson J."/>
            <person name="Maillard F."/>
            <person name="Murat C."/>
            <person name="Nolan M."/>
            <person name="Ohm R.A."/>
            <person name="Pangilinan J."/>
            <person name="Pereira M.F."/>
            <person name="Perotto S."/>
            <person name="Peter M."/>
            <person name="Pfister S."/>
            <person name="Riley R."/>
            <person name="Sitrit Y."/>
            <person name="Stielow J.B."/>
            <person name="Szollosi G."/>
            <person name="Zifcakova L."/>
            <person name="Stursova M."/>
            <person name="Spatafora J.W."/>
            <person name="Tedersoo L."/>
            <person name="Vaario L.M."/>
            <person name="Yamada A."/>
            <person name="Yan M."/>
            <person name="Wang P."/>
            <person name="Xu J."/>
            <person name="Bruns T."/>
            <person name="Baldrian P."/>
            <person name="Vilgalys R."/>
            <person name="Dunand C."/>
            <person name="Henrissat B."/>
            <person name="Grigoriev I.V."/>
            <person name="Hibbett D."/>
            <person name="Nagy L.G."/>
            <person name="Martin F.M."/>
        </authorList>
    </citation>
    <scope>NUCLEOTIDE SEQUENCE</scope>
    <source>
        <strain evidence="8">UH-Tt-Lm1</strain>
    </source>
</reference>
<protein>
    <recommendedName>
        <fullName evidence="5">Arginyl-tRNA--protein transferase 1</fullName>
        <shortName evidence="5">Arginyltransferase 1</shortName>
        <shortName evidence="5">R-transferase 1</shortName>
        <ecNumber evidence="5">2.3.2.8</ecNumber>
    </recommendedName>
    <alternativeName>
        <fullName evidence="5">Arginine-tRNA--protein transferase 1</fullName>
    </alternativeName>
</protein>
<sequence>MSLLGVVYTVEQSDLGTTCGYCSSSGQRSAQASSFHDAELVTSYLKCEGYQAMIDRGWRRCGTLCYRPDMKRTCCPQYTIKLDALEFRASASQRKLLNRWNRFVLHGDASGDALGHKKGAKPKHAKKGAPEHSLIESIHAPEKHVLGEEHSAHEFEVTLEPSSYTLEKYQLFEAYQASIHKDSSYPSSFKRFLVETPLVTNPIPYGPTPPEHLPKAYGSYHQLYRLDGKLIAMSVLDILPSCVSSVYFVYDPAFDKHSLGKMSALREVSLAKEIHDAGVDDHRYLYLGYYVHTCPKMLYKGEYSPSYLLDPEEYTWHPLPECKKGLDKARYACFAHPEHSSQTPAPQRATIPEVPLSVLQSLHIIVDEDGESRIESFSNLQWSDEAEVKKSLSTLAYSLGFDLAKRMAYVINE</sequence>
<comment type="caution">
    <text evidence="8">The sequence shown here is derived from an EMBL/GenBank/DDBJ whole genome shotgun (WGS) entry which is preliminary data.</text>
</comment>
<dbReference type="Pfam" id="PF04376">
    <property type="entry name" value="ATE_N"/>
    <property type="match status" value="1"/>
</dbReference>
<evidence type="ECO:0000256" key="3">
    <source>
        <dbReference type="ARBA" id="ARBA00022786"/>
    </source>
</evidence>
<dbReference type="InterPro" id="IPR007471">
    <property type="entry name" value="N-end_Aminoacyl_Trfase_N"/>
</dbReference>
<dbReference type="InterPro" id="IPR030700">
    <property type="entry name" value="N-end_Aminoacyl_Trfase"/>
</dbReference>
<dbReference type="EMBL" id="WIUZ02000011">
    <property type="protein sequence ID" value="KAF9782811.1"/>
    <property type="molecule type" value="Genomic_DNA"/>
</dbReference>
<dbReference type="EC" id="2.3.2.8" evidence="5"/>
<organism evidence="8 9">
    <name type="scientific">Thelephora terrestris</name>
    <dbReference type="NCBI Taxonomy" id="56493"/>
    <lineage>
        <taxon>Eukaryota</taxon>
        <taxon>Fungi</taxon>
        <taxon>Dikarya</taxon>
        <taxon>Basidiomycota</taxon>
        <taxon>Agaricomycotina</taxon>
        <taxon>Agaricomycetes</taxon>
        <taxon>Thelephorales</taxon>
        <taxon>Thelephoraceae</taxon>
        <taxon>Thelephora</taxon>
    </lineage>
</organism>
<evidence type="ECO:0000259" key="6">
    <source>
        <dbReference type="Pfam" id="PF04376"/>
    </source>
</evidence>
<keyword evidence="4 5" id="KW-0012">Acyltransferase</keyword>
<dbReference type="InterPro" id="IPR017137">
    <property type="entry name" value="Arg-tRNA-P_Trfase_1_euk"/>
</dbReference>
<proteinExistence type="inferred from homology"/>
<dbReference type="PANTHER" id="PTHR21367">
    <property type="entry name" value="ARGININE-TRNA-PROTEIN TRANSFERASE 1"/>
    <property type="match status" value="1"/>
</dbReference>
<comment type="similarity">
    <text evidence="1 5">Belongs to the R-transferase family.</text>
</comment>
<evidence type="ECO:0000256" key="2">
    <source>
        <dbReference type="ARBA" id="ARBA00022679"/>
    </source>
</evidence>
<dbReference type="PANTHER" id="PTHR21367:SF1">
    <property type="entry name" value="ARGINYL-TRNA--PROTEIN TRANSFERASE 1"/>
    <property type="match status" value="1"/>
</dbReference>
<dbReference type="Proteomes" id="UP000736335">
    <property type="component" value="Unassembled WGS sequence"/>
</dbReference>